<evidence type="ECO:0000256" key="9">
    <source>
        <dbReference type="ARBA" id="ARBA00023136"/>
    </source>
</evidence>
<dbReference type="Gene3D" id="3.30.420.380">
    <property type="match status" value="1"/>
</dbReference>
<evidence type="ECO:0000256" key="5">
    <source>
        <dbReference type="ARBA" id="ARBA00022519"/>
    </source>
</evidence>
<dbReference type="Pfam" id="PF12693">
    <property type="entry name" value="GspL_C"/>
    <property type="match status" value="1"/>
</dbReference>
<dbReference type="Gene3D" id="3.30.1360.100">
    <property type="entry name" value="General secretion pathway protein M, EpsM"/>
    <property type="match status" value="1"/>
</dbReference>
<keyword evidence="9 11" id="KW-0472">Membrane</keyword>
<keyword evidence="8 11" id="KW-1133">Transmembrane helix</keyword>
<keyword evidence="5" id="KW-0997">Cell inner membrane</keyword>
<protein>
    <recommendedName>
        <fullName evidence="10">Type II secretion system protein L</fullName>
        <shortName evidence="10">T2SS protein L</shortName>
    </recommendedName>
</protein>
<evidence type="ECO:0000256" key="6">
    <source>
        <dbReference type="ARBA" id="ARBA00022692"/>
    </source>
</evidence>
<organism evidence="14 15">
    <name type="scientific">Legionella rubrilucens</name>
    <dbReference type="NCBI Taxonomy" id="458"/>
    <lineage>
        <taxon>Bacteria</taxon>
        <taxon>Pseudomonadati</taxon>
        <taxon>Pseudomonadota</taxon>
        <taxon>Gammaproteobacteria</taxon>
        <taxon>Legionellales</taxon>
        <taxon>Legionellaceae</taxon>
        <taxon>Legionella</taxon>
    </lineage>
</organism>
<dbReference type="GO" id="GO:0015627">
    <property type="term" value="C:type II protein secretion system complex"/>
    <property type="evidence" value="ECO:0007669"/>
    <property type="project" value="InterPro"/>
</dbReference>
<evidence type="ECO:0000313" key="14">
    <source>
        <dbReference type="EMBL" id="KTD47251.1"/>
    </source>
</evidence>
<dbReference type="PIRSF" id="PIRSF015761">
    <property type="entry name" value="Protein_L"/>
    <property type="match status" value="1"/>
</dbReference>
<dbReference type="GO" id="GO:0005886">
    <property type="term" value="C:plasma membrane"/>
    <property type="evidence" value="ECO:0007669"/>
    <property type="project" value="UniProtKB-SubCell"/>
</dbReference>
<sequence length="380" mass="42809">MATTFLFAESLTDEGCVSVVIEQDNQVAQGRALRRFEDIRQLQSGTKTVVVLPATHFTFHSVQLPWLGDKKARAALPYALEDQLAQNVDELHFAFDRQYYSEGHYLVVVSDRTYLQDIIGRLKDNGIDFDALTVDWFALNPHEACILPEYSLIHSDPFRGALTKDLQDLLPEESEQKVYFFTDTPAERIPAHALATDKESHEWLAGRLLQNKPFDLGQGSLTYGSAKASLKHWLIAAAAMVLLWVTSLIAVNWIKLQELNNKIAAIDSQIAVIYRQFFPEAKQVISPRFRITQYLKSNQGTQDQPFFVLLNKFAAATNASTIQIDQLRFQTKTLQVSLSTSDFASLEALQNRLKSDKVAVKQNQASTVEDKVVSTLELTL</sequence>
<dbReference type="InterPro" id="IPR007812">
    <property type="entry name" value="T2SS_protein-GspL"/>
</dbReference>
<dbReference type="GO" id="GO:0009276">
    <property type="term" value="C:Gram-negative-bacterium-type cell wall"/>
    <property type="evidence" value="ECO:0007669"/>
    <property type="project" value="InterPro"/>
</dbReference>
<evidence type="ECO:0000256" key="10">
    <source>
        <dbReference type="PIRNR" id="PIRNR015761"/>
    </source>
</evidence>
<dbReference type="CDD" id="cd24017">
    <property type="entry name" value="ASKHA_T2SSL_N"/>
    <property type="match status" value="1"/>
</dbReference>
<evidence type="ECO:0000256" key="11">
    <source>
        <dbReference type="SAM" id="Phobius"/>
    </source>
</evidence>
<keyword evidence="6 11" id="KW-0812">Transmembrane</keyword>
<evidence type="ECO:0000256" key="4">
    <source>
        <dbReference type="ARBA" id="ARBA00022475"/>
    </source>
</evidence>
<proteinExistence type="inferred from homology"/>
<evidence type="ECO:0000256" key="7">
    <source>
        <dbReference type="ARBA" id="ARBA00022927"/>
    </source>
</evidence>
<dbReference type="Proteomes" id="UP000054608">
    <property type="component" value="Unassembled WGS sequence"/>
</dbReference>
<dbReference type="OrthoDB" id="7011844at2"/>
<feature type="domain" description="GspL cytoplasmic actin-ATPase-like" evidence="12">
    <location>
        <begin position="21"/>
        <end position="220"/>
    </location>
</feature>
<evidence type="ECO:0000256" key="8">
    <source>
        <dbReference type="ARBA" id="ARBA00022989"/>
    </source>
</evidence>
<name>A0A0W0XSH1_9GAMM</name>
<reference evidence="14 15" key="1">
    <citation type="submission" date="2015-11" db="EMBL/GenBank/DDBJ databases">
        <title>Genomic analysis of 38 Legionella species identifies large and diverse effector repertoires.</title>
        <authorList>
            <person name="Burstein D."/>
            <person name="Amaro F."/>
            <person name="Zusman T."/>
            <person name="Lifshitz Z."/>
            <person name="Cohen O."/>
            <person name="Gilbert J.A."/>
            <person name="Pupko T."/>
            <person name="Shuman H.A."/>
            <person name="Segal G."/>
        </authorList>
    </citation>
    <scope>NUCLEOTIDE SEQUENCE [LARGE SCALE GENOMIC DNA]</scope>
    <source>
        <strain evidence="14 15">WA-270A-C2</strain>
    </source>
</reference>
<accession>A0A0W0XSH1</accession>
<dbReference type="InterPro" id="IPR043129">
    <property type="entry name" value="ATPase_NBD"/>
</dbReference>
<dbReference type="Pfam" id="PF05134">
    <property type="entry name" value="T2SSL"/>
    <property type="match status" value="1"/>
</dbReference>
<evidence type="ECO:0000259" key="13">
    <source>
        <dbReference type="Pfam" id="PF12693"/>
    </source>
</evidence>
<evidence type="ECO:0000256" key="1">
    <source>
        <dbReference type="ARBA" id="ARBA00004377"/>
    </source>
</evidence>
<dbReference type="SUPFAM" id="SSF53067">
    <property type="entry name" value="Actin-like ATPase domain"/>
    <property type="match status" value="1"/>
</dbReference>
<keyword evidence="4" id="KW-1003">Cell membrane</keyword>
<feature type="transmembrane region" description="Helical" evidence="11">
    <location>
        <begin position="233"/>
        <end position="254"/>
    </location>
</feature>
<dbReference type="GO" id="GO:0015628">
    <property type="term" value="P:protein secretion by the type II secretion system"/>
    <property type="evidence" value="ECO:0007669"/>
    <property type="project" value="InterPro"/>
</dbReference>
<evidence type="ECO:0000259" key="12">
    <source>
        <dbReference type="Pfam" id="PF05134"/>
    </source>
</evidence>
<comment type="subcellular location">
    <subcellularLocation>
        <location evidence="1">Cell inner membrane</location>
        <topology evidence="1">Single-pass membrane protein</topology>
    </subcellularLocation>
</comment>
<dbReference type="NCBIfam" id="TIGR01709">
    <property type="entry name" value="typeII_sec_gspL"/>
    <property type="match status" value="1"/>
</dbReference>
<dbReference type="InterPro" id="IPR024230">
    <property type="entry name" value="GspL_cyto_dom"/>
</dbReference>
<dbReference type="AlphaFoldDB" id="A0A0W0XSH1"/>
<comment type="function">
    <text evidence="10">Inner membrane component of the type II secretion system required for the energy-dependent secretion of extracellular factors such as proteases and toxins from the periplasm.</text>
</comment>
<evidence type="ECO:0000256" key="2">
    <source>
        <dbReference type="ARBA" id="ARBA00005318"/>
    </source>
</evidence>
<evidence type="ECO:0000256" key="3">
    <source>
        <dbReference type="ARBA" id="ARBA00022448"/>
    </source>
</evidence>
<dbReference type="InterPro" id="IPR025691">
    <property type="entry name" value="GspL_pp_dom"/>
</dbReference>
<dbReference type="STRING" id="458.Lrub_2173"/>
<gene>
    <name evidence="14" type="ORF">Lrub_2173</name>
</gene>
<keyword evidence="3 10" id="KW-0813">Transport</keyword>
<keyword evidence="15" id="KW-1185">Reference proteome</keyword>
<dbReference type="EMBL" id="LNYT01000020">
    <property type="protein sequence ID" value="KTD47251.1"/>
    <property type="molecule type" value="Genomic_DNA"/>
</dbReference>
<comment type="caution">
    <text evidence="14">The sequence shown here is derived from an EMBL/GenBank/DDBJ whole genome shotgun (WGS) entry which is preliminary data.</text>
</comment>
<comment type="similarity">
    <text evidence="2 10">Belongs to the GSP L family.</text>
</comment>
<dbReference type="RefSeq" id="WP_058532143.1">
    <property type="nucleotide sequence ID" value="NZ_CAAAIN010000002.1"/>
</dbReference>
<feature type="domain" description="GspL periplasmic" evidence="13">
    <location>
        <begin position="236"/>
        <end position="378"/>
    </location>
</feature>
<keyword evidence="7 10" id="KW-0653">Protein transport</keyword>
<evidence type="ECO:0000313" key="15">
    <source>
        <dbReference type="Proteomes" id="UP000054608"/>
    </source>
</evidence>
<dbReference type="PATRIC" id="fig|458.5.peg.2263"/>